<dbReference type="InterPro" id="IPR050902">
    <property type="entry name" value="ABC_Transporter_SBP"/>
</dbReference>
<gene>
    <name evidence="3" type="ORF">SAMN02787073_5000</name>
</gene>
<dbReference type="Proteomes" id="UP000184108">
    <property type="component" value="Unassembled WGS sequence"/>
</dbReference>
<dbReference type="Gene3D" id="3.40.50.1980">
    <property type="entry name" value="Nitrogenase molybdenum iron protein domain"/>
    <property type="match status" value="2"/>
</dbReference>
<evidence type="ECO:0000259" key="2">
    <source>
        <dbReference type="PROSITE" id="PS50983"/>
    </source>
</evidence>
<evidence type="ECO:0000256" key="1">
    <source>
        <dbReference type="SAM" id="SignalP"/>
    </source>
</evidence>
<proteinExistence type="predicted"/>
<dbReference type="Pfam" id="PF01497">
    <property type="entry name" value="Peripla_BP_2"/>
    <property type="match status" value="1"/>
</dbReference>
<protein>
    <submittedName>
        <fullName evidence="3">Iron complex transport system substrate-binding protein</fullName>
    </submittedName>
</protein>
<evidence type="ECO:0000313" key="4">
    <source>
        <dbReference type="Proteomes" id="UP000184108"/>
    </source>
</evidence>
<reference evidence="4" key="1">
    <citation type="submission" date="2016-11" db="EMBL/GenBank/DDBJ databases">
        <authorList>
            <person name="Varghese N."/>
            <person name="Submissions S."/>
        </authorList>
    </citation>
    <scope>NUCLEOTIDE SEQUENCE [LARGE SCALE GENOMIC DNA]</scope>
    <source>
        <strain evidence="4">YR203</strain>
    </source>
</reference>
<dbReference type="PANTHER" id="PTHR30535:SF34">
    <property type="entry name" value="MOLYBDATE-BINDING PROTEIN MOLA"/>
    <property type="match status" value="1"/>
</dbReference>
<accession>A0A1M5NHS7</accession>
<dbReference type="InterPro" id="IPR002491">
    <property type="entry name" value="ABC_transptr_periplasmic_BD"/>
</dbReference>
<sequence length="337" mass="37589">MKFKNLLITSLCAVLIILQSCNNPTASGSKGTSSNKQITATDSRGKIISLPHEAMRIVVLYNALVDDVYMLQAGDKIAGIPQQVYEMEDTYSFLSRLDTRIRNKSIPTPTFDGQSGNAESIVGLKPDLVLTFSTDEDNISQLENLGIPVFTFSSLNDEKILEELKNVGKLLGKQKRAEEITGYVSSEVKKMRASRETSPKKIYYAWSKGRIMSTSGKGSLIDMAITLSGAQNACPVPVEAPNISAETMYKWNPDLIILWNSKLSDVYSLKELAALPAVKNKQVFVMSPSFPYDPHTVKFMLFAKQLRHWCMPEYTQEMLDEDVKEAFEVMYGKKGLI</sequence>
<organism evidence="3 4">
    <name type="scientific">Chryseobacterium vrystaatense</name>
    <dbReference type="NCBI Taxonomy" id="307480"/>
    <lineage>
        <taxon>Bacteria</taxon>
        <taxon>Pseudomonadati</taxon>
        <taxon>Bacteroidota</taxon>
        <taxon>Flavobacteriia</taxon>
        <taxon>Flavobacteriales</taxon>
        <taxon>Weeksellaceae</taxon>
        <taxon>Chryseobacterium group</taxon>
        <taxon>Chryseobacterium</taxon>
    </lineage>
</organism>
<feature type="signal peptide" evidence="1">
    <location>
        <begin position="1"/>
        <end position="26"/>
    </location>
</feature>
<dbReference type="PROSITE" id="PS51257">
    <property type="entry name" value="PROKAR_LIPOPROTEIN"/>
    <property type="match status" value="1"/>
</dbReference>
<dbReference type="SUPFAM" id="SSF53807">
    <property type="entry name" value="Helical backbone' metal receptor"/>
    <property type="match status" value="1"/>
</dbReference>
<dbReference type="PANTHER" id="PTHR30535">
    <property type="entry name" value="VITAMIN B12-BINDING PROTEIN"/>
    <property type="match status" value="1"/>
</dbReference>
<dbReference type="AlphaFoldDB" id="A0A1M5NHS7"/>
<feature type="domain" description="Fe/B12 periplasmic-binding" evidence="2">
    <location>
        <begin position="56"/>
        <end position="314"/>
    </location>
</feature>
<dbReference type="PROSITE" id="PS50983">
    <property type="entry name" value="FE_B12_PBP"/>
    <property type="match status" value="1"/>
</dbReference>
<keyword evidence="1" id="KW-0732">Signal</keyword>
<dbReference type="EMBL" id="FQVE01000009">
    <property type="protein sequence ID" value="SHG89124.1"/>
    <property type="molecule type" value="Genomic_DNA"/>
</dbReference>
<dbReference type="RefSeq" id="WP_073175672.1">
    <property type="nucleotide sequence ID" value="NZ_FQVE01000009.1"/>
</dbReference>
<feature type="chain" id="PRO_5012951581" evidence="1">
    <location>
        <begin position="27"/>
        <end position="337"/>
    </location>
</feature>
<name>A0A1M5NHS7_9FLAO</name>
<evidence type="ECO:0000313" key="3">
    <source>
        <dbReference type="EMBL" id="SHG89124.1"/>
    </source>
</evidence>